<feature type="signal peptide" evidence="1">
    <location>
        <begin position="1"/>
        <end position="24"/>
    </location>
</feature>
<feature type="chain" id="PRO_5024290462" evidence="1">
    <location>
        <begin position="25"/>
        <end position="91"/>
    </location>
</feature>
<dbReference type="AlphaFoldDB" id="A0A5P8I0R8"/>
<proteinExistence type="evidence at transcript level"/>
<organism evidence="2">
    <name type="scientific">Conus magus</name>
    <name type="common">Magical cone</name>
    <dbReference type="NCBI Taxonomy" id="6492"/>
    <lineage>
        <taxon>Eukaryota</taxon>
        <taxon>Metazoa</taxon>
        <taxon>Spiralia</taxon>
        <taxon>Lophotrochozoa</taxon>
        <taxon>Mollusca</taxon>
        <taxon>Gastropoda</taxon>
        <taxon>Caenogastropoda</taxon>
        <taxon>Neogastropoda</taxon>
        <taxon>Conoidea</taxon>
        <taxon>Conidae</taxon>
        <taxon>Conus</taxon>
        <taxon>Pionoconus</taxon>
    </lineage>
</organism>
<protein>
    <submittedName>
        <fullName evidence="2">Superfamily Cerm-07</fullName>
    </submittedName>
</protein>
<keyword evidence="1" id="KW-0732">Signal</keyword>
<dbReference type="EMBL" id="MN517453">
    <property type="protein sequence ID" value="QFQ61136.1"/>
    <property type="molecule type" value="mRNA"/>
</dbReference>
<name>A0A5P8I0R8_CONMA</name>
<evidence type="ECO:0000313" key="2">
    <source>
        <dbReference type="EMBL" id="QFQ61136.1"/>
    </source>
</evidence>
<sequence>MRLSTMHSVILMVLLMFAFDNVDGDEPGQTARDVDNRKFMSSLRSVGKPAAFFMARERRTTCGGKSCPAECRSPCYCKADNSCWKWDYPGK</sequence>
<reference evidence="2" key="1">
    <citation type="journal article" date="2019" name="Mar. Drugs">
        <title>Conotoxin diversity in the venom gland transcriptome of the Magician's Cone, Pionoconus magus.</title>
        <authorList>
            <person name="Pardos-Blas J.R."/>
            <person name="Irisarri I."/>
            <person name="Abalde S."/>
            <person name="Tenorio M.J."/>
            <person name="Zardoya R."/>
        </authorList>
    </citation>
    <scope>NUCLEOTIDE SEQUENCE</scope>
    <source>
        <tissue evidence="2">Venom gland</tissue>
    </source>
</reference>
<evidence type="ECO:0000256" key="1">
    <source>
        <dbReference type="SAM" id="SignalP"/>
    </source>
</evidence>
<accession>A0A5P8I0R8</accession>